<proteinExistence type="predicted"/>
<dbReference type="RefSeq" id="XP_025557686.1">
    <property type="nucleotide sequence ID" value="XM_025711876.1"/>
</dbReference>
<sequence length="109" mass="12453">MREIKRKYISMRKFPQSTQSTKRKLAPPRSESSSLRCRFRQSARPPGLVTSVIRSTCSSVSVWKALPQFTQRYQLIIKDFSAVSPRKWTSVTINQPARQQAKQAVVAGQ</sequence>
<organism evidence="2 3">
    <name type="scientific">Aspergillus vadensis (strain CBS 113365 / IMI 142717 / IBT 24658)</name>
    <dbReference type="NCBI Taxonomy" id="1448311"/>
    <lineage>
        <taxon>Eukaryota</taxon>
        <taxon>Fungi</taxon>
        <taxon>Dikarya</taxon>
        <taxon>Ascomycota</taxon>
        <taxon>Pezizomycotina</taxon>
        <taxon>Eurotiomycetes</taxon>
        <taxon>Eurotiomycetidae</taxon>
        <taxon>Eurotiales</taxon>
        <taxon>Aspergillaceae</taxon>
        <taxon>Aspergillus</taxon>
        <taxon>Aspergillus subgen. Circumdati</taxon>
    </lineage>
</organism>
<name>A0A319C531_ASPVC</name>
<evidence type="ECO:0000313" key="2">
    <source>
        <dbReference type="EMBL" id="PYH63892.1"/>
    </source>
</evidence>
<evidence type="ECO:0000256" key="1">
    <source>
        <dbReference type="SAM" id="MobiDB-lite"/>
    </source>
</evidence>
<dbReference type="AlphaFoldDB" id="A0A319C531"/>
<dbReference type="Proteomes" id="UP000248405">
    <property type="component" value="Unassembled WGS sequence"/>
</dbReference>
<accession>A0A319C531</accession>
<dbReference type="EMBL" id="KZ821648">
    <property type="protein sequence ID" value="PYH63892.1"/>
    <property type="molecule type" value="Genomic_DNA"/>
</dbReference>
<keyword evidence="3" id="KW-1185">Reference proteome</keyword>
<dbReference type="GeneID" id="37216468"/>
<feature type="region of interest" description="Disordered" evidence="1">
    <location>
        <begin position="9"/>
        <end position="38"/>
    </location>
</feature>
<protein>
    <submittedName>
        <fullName evidence="2">Uncharacterized protein</fullName>
    </submittedName>
</protein>
<reference evidence="2" key="1">
    <citation type="submission" date="2016-12" db="EMBL/GenBank/DDBJ databases">
        <title>The genomes of Aspergillus section Nigri reveals drivers in fungal speciation.</title>
        <authorList>
            <consortium name="DOE Joint Genome Institute"/>
            <person name="Vesth T.C."/>
            <person name="Nybo J."/>
            <person name="Theobald S."/>
            <person name="Brandl J."/>
            <person name="Frisvad J.C."/>
            <person name="Nielsen K.F."/>
            <person name="Lyhne E.K."/>
            <person name="Kogle M.E."/>
            <person name="Kuo A."/>
            <person name="Riley R."/>
            <person name="Clum A."/>
            <person name="Nolan M."/>
            <person name="Lipzen A."/>
            <person name="Salamov A."/>
            <person name="Henrissat B."/>
            <person name="Wiebenga A."/>
            <person name="De Vries R.P."/>
            <person name="Grigoriev I.V."/>
            <person name="Mortensen U.H."/>
            <person name="Andersen M.R."/>
            <person name="Baker S.E."/>
        </authorList>
    </citation>
    <scope>NUCLEOTIDE SEQUENCE [LARGE SCALE GENOMIC DNA]</scope>
    <source>
        <strain evidence="2">CBS 113365</strain>
    </source>
</reference>
<evidence type="ECO:0000313" key="3">
    <source>
        <dbReference type="Proteomes" id="UP000248405"/>
    </source>
</evidence>
<gene>
    <name evidence="2" type="ORF">BO88DRAFT_475496</name>
</gene>